<evidence type="ECO:0000313" key="3">
    <source>
        <dbReference type="Proteomes" id="UP000000763"/>
    </source>
</evidence>
<reference evidence="3" key="1">
    <citation type="journal article" date="2005" name="Nature">
        <title>The map-based sequence of the rice genome.</title>
        <authorList>
            <consortium name="International rice genome sequencing project (IRGSP)"/>
            <person name="Matsumoto T."/>
            <person name="Wu J."/>
            <person name="Kanamori H."/>
            <person name="Katayose Y."/>
            <person name="Fujisawa M."/>
            <person name="Namiki N."/>
            <person name="Mizuno H."/>
            <person name="Yamamoto K."/>
            <person name="Antonio B.A."/>
            <person name="Baba T."/>
            <person name="Sakata K."/>
            <person name="Nagamura Y."/>
            <person name="Aoki H."/>
            <person name="Arikawa K."/>
            <person name="Arita K."/>
            <person name="Bito T."/>
            <person name="Chiden Y."/>
            <person name="Fujitsuka N."/>
            <person name="Fukunaka R."/>
            <person name="Hamada M."/>
            <person name="Harada C."/>
            <person name="Hayashi A."/>
            <person name="Hijishita S."/>
            <person name="Honda M."/>
            <person name="Hosokawa S."/>
            <person name="Ichikawa Y."/>
            <person name="Idonuma A."/>
            <person name="Iijima M."/>
            <person name="Ikeda M."/>
            <person name="Ikeno M."/>
            <person name="Ito K."/>
            <person name="Ito S."/>
            <person name="Ito T."/>
            <person name="Ito Y."/>
            <person name="Ito Y."/>
            <person name="Iwabuchi A."/>
            <person name="Kamiya K."/>
            <person name="Karasawa W."/>
            <person name="Kurita K."/>
            <person name="Katagiri S."/>
            <person name="Kikuta A."/>
            <person name="Kobayashi H."/>
            <person name="Kobayashi N."/>
            <person name="Machita K."/>
            <person name="Maehara T."/>
            <person name="Masukawa M."/>
            <person name="Mizubayashi T."/>
            <person name="Mukai Y."/>
            <person name="Nagasaki H."/>
            <person name="Nagata Y."/>
            <person name="Naito S."/>
            <person name="Nakashima M."/>
            <person name="Nakama Y."/>
            <person name="Nakamichi Y."/>
            <person name="Nakamura M."/>
            <person name="Meguro A."/>
            <person name="Negishi M."/>
            <person name="Ohta I."/>
            <person name="Ohta T."/>
            <person name="Okamoto M."/>
            <person name="Ono N."/>
            <person name="Saji S."/>
            <person name="Sakaguchi M."/>
            <person name="Sakai K."/>
            <person name="Shibata M."/>
            <person name="Shimokawa T."/>
            <person name="Song J."/>
            <person name="Takazaki Y."/>
            <person name="Terasawa K."/>
            <person name="Tsugane M."/>
            <person name="Tsuji K."/>
            <person name="Ueda S."/>
            <person name="Waki K."/>
            <person name="Yamagata H."/>
            <person name="Yamamoto M."/>
            <person name="Yamamoto S."/>
            <person name="Yamane H."/>
            <person name="Yoshiki S."/>
            <person name="Yoshihara R."/>
            <person name="Yukawa K."/>
            <person name="Zhong H."/>
            <person name="Yano M."/>
            <person name="Yuan Q."/>
            <person name="Ouyang S."/>
            <person name="Liu J."/>
            <person name="Jones K.M."/>
            <person name="Gansberger K."/>
            <person name="Moffat K."/>
            <person name="Hill J."/>
            <person name="Bera J."/>
            <person name="Fadrosh D."/>
            <person name="Jin S."/>
            <person name="Johri S."/>
            <person name="Kim M."/>
            <person name="Overton L."/>
            <person name="Reardon M."/>
            <person name="Tsitrin T."/>
            <person name="Vuong H."/>
            <person name="Weaver B."/>
            <person name="Ciecko A."/>
            <person name="Tallon L."/>
            <person name="Jackson J."/>
            <person name="Pai G."/>
            <person name="Aken S.V."/>
            <person name="Utterback T."/>
            <person name="Reidmuller S."/>
            <person name="Feldblyum T."/>
            <person name="Hsiao J."/>
            <person name="Zismann V."/>
            <person name="Iobst S."/>
            <person name="de Vazeille A.R."/>
            <person name="Buell C.R."/>
            <person name="Ying K."/>
            <person name="Li Y."/>
            <person name="Lu T."/>
            <person name="Huang Y."/>
            <person name="Zhao Q."/>
            <person name="Feng Q."/>
            <person name="Zhang L."/>
            <person name="Zhu J."/>
            <person name="Weng Q."/>
            <person name="Mu J."/>
            <person name="Lu Y."/>
            <person name="Fan D."/>
            <person name="Liu Y."/>
            <person name="Guan J."/>
            <person name="Zhang Y."/>
            <person name="Yu S."/>
            <person name="Liu X."/>
            <person name="Zhang Y."/>
            <person name="Hong G."/>
            <person name="Han B."/>
            <person name="Choisne N."/>
            <person name="Demange N."/>
            <person name="Orjeda G."/>
            <person name="Samain S."/>
            <person name="Cattolico L."/>
            <person name="Pelletier E."/>
            <person name="Couloux A."/>
            <person name="Segurens B."/>
            <person name="Wincker P."/>
            <person name="D'Hont A."/>
            <person name="Scarpelli C."/>
            <person name="Weissenbach J."/>
            <person name="Salanoubat M."/>
            <person name="Quetier F."/>
            <person name="Yu Y."/>
            <person name="Kim H.R."/>
            <person name="Rambo T."/>
            <person name="Currie J."/>
            <person name="Collura K."/>
            <person name="Luo M."/>
            <person name="Yang T."/>
            <person name="Ammiraju J.S.S."/>
            <person name="Engler F."/>
            <person name="Soderlund C."/>
            <person name="Wing R.A."/>
            <person name="Palmer L.E."/>
            <person name="de la Bastide M."/>
            <person name="Spiegel L."/>
            <person name="Nascimento L."/>
            <person name="Zutavern T."/>
            <person name="O'Shaughnessy A."/>
            <person name="Dike S."/>
            <person name="Dedhia N."/>
            <person name="Preston R."/>
            <person name="Balija V."/>
            <person name="McCombie W.R."/>
            <person name="Chow T."/>
            <person name="Chen H."/>
            <person name="Chung M."/>
            <person name="Chen C."/>
            <person name="Shaw J."/>
            <person name="Wu H."/>
            <person name="Hsiao K."/>
            <person name="Chao Y."/>
            <person name="Chu M."/>
            <person name="Cheng C."/>
            <person name="Hour A."/>
            <person name="Lee P."/>
            <person name="Lin S."/>
            <person name="Lin Y."/>
            <person name="Liou J."/>
            <person name="Liu S."/>
            <person name="Hsing Y."/>
            <person name="Raghuvanshi S."/>
            <person name="Mohanty A."/>
            <person name="Bharti A.K."/>
            <person name="Gaur A."/>
            <person name="Gupta V."/>
            <person name="Kumar D."/>
            <person name="Ravi V."/>
            <person name="Vij S."/>
            <person name="Kapur A."/>
            <person name="Khurana P."/>
            <person name="Khurana P."/>
            <person name="Khurana J.P."/>
            <person name="Tyagi A.K."/>
            <person name="Gaikwad K."/>
            <person name="Singh A."/>
            <person name="Dalal V."/>
            <person name="Srivastava S."/>
            <person name="Dixit A."/>
            <person name="Pal A.K."/>
            <person name="Ghazi I.A."/>
            <person name="Yadav M."/>
            <person name="Pandit A."/>
            <person name="Bhargava A."/>
            <person name="Sureshbabu K."/>
            <person name="Batra K."/>
            <person name="Sharma T.R."/>
            <person name="Mohapatra T."/>
            <person name="Singh N.K."/>
            <person name="Messing J."/>
            <person name="Nelson A.B."/>
            <person name="Fuks G."/>
            <person name="Kavchok S."/>
            <person name="Keizer G."/>
            <person name="Linton E."/>
            <person name="Llaca V."/>
            <person name="Song R."/>
            <person name="Tanyolac B."/>
            <person name="Young S."/>
            <person name="Ho-Il K."/>
            <person name="Hahn J.H."/>
            <person name="Sangsakoo G."/>
            <person name="Vanavichit A."/>
            <person name="de Mattos Luiz.A.T."/>
            <person name="Zimmer P.D."/>
            <person name="Malone G."/>
            <person name="Dellagostin O."/>
            <person name="de Oliveira A.C."/>
            <person name="Bevan M."/>
            <person name="Bancroft I."/>
            <person name="Minx P."/>
            <person name="Cordum H."/>
            <person name="Wilson R."/>
            <person name="Cheng Z."/>
            <person name="Jin W."/>
            <person name="Jiang J."/>
            <person name="Leong S.A."/>
            <person name="Iwama H."/>
            <person name="Gojobori T."/>
            <person name="Itoh T."/>
            <person name="Niimura Y."/>
            <person name="Fujii Y."/>
            <person name="Habara T."/>
            <person name="Sakai H."/>
            <person name="Sato Y."/>
            <person name="Wilson G."/>
            <person name="Kumar K."/>
            <person name="McCouch S."/>
            <person name="Juretic N."/>
            <person name="Hoen D."/>
            <person name="Wright S."/>
            <person name="Bruskiewich R."/>
            <person name="Bureau T."/>
            <person name="Miyao A."/>
            <person name="Hirochika H."/>
            <person name="Nishikawa T."/>
            <person name="Kadowaki K."/>
            <person name="Sugiura M."/>
            <person name="Burr B."/>
            <person name="Sasaki T."/>
        </authorList>
    </citation>
    <scope>NUCLEOTIDE SEQUENCE [LARGE SCALE GENOMIC DNA]</scope>
    <source>
        <strain evidence="3">cv. Nipponbare</strain>
    </source>
</reference>
<accession>Q6K4R9</accession>
<feature type="compositionally biased region" description="Low complexity" evidence="1">
    <location>
        <begin position="70"/>
        <end position="79"/>
    </location>
</feature>
<organism evidence="2 3">
    <name type="scientific">Oryza sativa subsp. japonica</name>
    <name type="common">Rice</name>
    <dbReference type="NCBI Taxonomy" id="39947"/>
    <lineage>
        <taxon>Eukaryota</taxon>
        <taxon>Viridiplantae</taxon>
        <taxon>Streptophyta</taxon>
        <taxon>Embryophyta</taxon>
        <taxon>Tracheophyta</taxon>
        <taxon>Spermatophyta</taxon>
        <taxon>Magnoliopsida</taxon>
        <taxon>Liliopsida</taxon>
        <taxon>Poales</taxon>
        <taxon>Poaceae</taxon>
        <taxon>BOP clade</taxon>
        <taxon>Oryzoideae</taxon>
        <taxon>Oryzeae</taxon>
        <taxon>Oryzinae</taxon>
        <taxon>Oryza</taxon>
        <taxon>Oryza sativa</taxon>
    </lineage>
</organism>
<proteinExistence type="predicted"/>
<protein>
    <submittedName>
        <fullName evidence="2">Uncharacterized protein</fullName>
    </submittedName>
</protein>
<name>Q6K4R9_ORYSJ</name>
<reference evidence="3" key="2">
    <citation type="journal article" date="2008" name="Nucleic Acids Res.">
        <title>The rice annotation project database (RAP-DB): 2008 update.</title>
        <authorList>
            <consortium name="The rice annotation project (RAP)"/>
        </authorList>
    </citation>
    <scope>GENOME REANNOTATION</scope>
    <source>
        <strain evidence="3">cv. Nipponbare</strain>
    </source>
</reference>
<dbReference type="AlphaFoldDB" id="Q6K4R9"/>
<sequence>MTLSTLMDAATMAVGTGFPSGARRQWLRCTRAPPLRQRPATGHAAAPDGQVVDAPPQPSSSRRREPPLSRRPAPAAVDAGAAPAAVVLPSIHHPPPAPFVATR</sequence>
<dbReference type="Proteomes" id="UP000000763">
    <property type="component" value="Chromosome 2"/>
</dbReference>
<evidence type="ECO:0000256" key="1">
    <source>
        <dbReference type="SAM" id="MobiDB-lite"/>
    </source>
</evidence>
<dbReference type="EMBL" id="AP005534">
    <property type="protein sequence ID" value="BAD23354.1"/>
    <property type="molecule type" value="Genomic_DNA"/>
</dbReference>
<gene>
    <name evidence="2" type="primary">OSJNBa0030M21.10</name>
</gene>
<evidence type="ECO:0000313" key="2">
    <source>
        <dbReference type="EMBL" id="BAD23354.1"/>
    </source>
</evidence>
<feature type="region of interest" description="Disordered" evidence="1">
    <location>
        <begin position="1"/>
        <end position="79"/>
    </location>
</feature>